<dbReference type="SUPFAM" id="SSF81343">
    <property type="entry name" value="Fumarate reductase respiratory complex transmembrane subunits"/>
    <property type="match status" value="1"/>
</dbReference>
<feature type="transmembrane region" description="Helical" evidence="4">
    <location>
        <begin position="101"/>
        <end position="119"/>
    </location>
</feature>
<dbReference type="SUPFAM" id="SSF55073">
    <property type="entry name" value="Nucleotide cyclase"/>
    <property type="match status" value="1"/>
</dbReference>
<dbReference type="SMART" id="SM00044">
    <property type="entry name" value="CYCc"/>
    <property type="match status" value="1"/>
</dbReference>
<feature type="transmembrane region" description="Helical" evidence="4">
    <location>
        <begin position="21"/>
        <end position="40"/>
    </location>
</feature>
<dbReference type="SUPFAM" id="SSF54292">
    <property type="entry name" value="2Fe-2S ferredoxin-like"/>
    <property type="match status" value="1"/>
</dbReference>
<dbReference type="RefSeq" id="WP_251934143.1">
    <property type="nucleotide sequence ID" value="NZ_CP098747.1"/>
</dbReference>
<keyword evidence="4" id="KW-0812">Transmembrane</keyword>
<feature type="transmembrane region" description="Helical" evidence="4">
    <location>
        <begin position="183"/>
        <end position="203"/>
    </location>
</feature>
<dbReference type="PANTHER" id="PTHR43081:SF17">
    <property type="entry name" value="BLL5647 PROTEIN"/>
    <property type="match status" value="1"/>
</dbReference>
<dbReference type="InterPro" id="IPR001054">
    <property type="entry name" value="A/G_cyclase"/>
</dbReference>
<evidence type="ECO:0000256" key="2">
    <source>
        <dbReference type="ARBA" id="ARBA00022475"/>
    </source>
</evidence>
<feature type="transmembrane region" description="Helical" evidence="4">
    <location>
        <begin position="149"/>
        <end position="171"/>
    </location>
</feature>
<dbReference type="CDD" id="cd07302">
    <property type="entry name" value="CHD"/>
    <property type="match status" value="1"/>
</dbReference>
<dbReference type="InterPro" id="IPR029787">
    <property type="entry name" value="Nucleotide_cyclase"/>
</dbReference>
<dbReference type="PANTHER" id="PTHR43081">
    <property type="entry name" value="ADENYLATE CYCLASE, TERMINAL-DIFFERENTIATION SPECIFIC-RELATED"/>
    <property type="match status" value="1"/>
</dbReference>
<dbReference type="InterPro" id="IPR001041">
    <property type="entry name" value="2Fe-2S_ferredoxin-type"/>
</dbReference>
<dbReference type="InterPro" id="IPR034804">
    <property type="entry name" value="SQR/QFR_C/D"/>
</dbReference>
<dbReference type="Pfam" id="PF00211">
    <property type="entry name" value="Guanylate_cyc"/>
    <property type="match status" value="1"/>
</dbReference>
<organism evidence="7 8">
    <name type="scientific">Sneathiella marina</name>
    <dbReference type="NCBI Taxonomy" id="2950108"/>
    <lineage>
        <taxon>Bacteria</taxon>
        <taxon>Pseudomonadati</taxon>
        <taxon>Pseudomonadota</taxon>
        <taxon>Alphaproteobacteria</taxon>
        <taxon>Sneathiellales</taxon>
        <taxon>Sneathiellaceae</taxon>
        <taxon>Sneathiella</taxon>
    </lineage>
</organism>
<keyword evidence="2" id="KW-1003">Cell membrane</keyword>
<feature type="transmembrane region" description="Helical" evidence="4">
    <location>
        <begin position="240"/>
        <end position="258"/>
    </location>
</feature>
<evidence type="ECO:0000313" key="7">
    <source>
        <dbReference type="EMBL" id="USG61156.1"/>
    </source>
</evidence>
<protein>
    <submittedName>
        <fullName evidence="7">Adenylate/guanylate cyclase domain-containing protein</fullName>
    </submittedName>
</protein>
<keyword evidence="4" id="KW-1133">Transmembrane helix</keyword>
<gene>
    <name evidence="7" type="ORF">NBZ79_18530</name>
</gene>
<dbReference type="PROSITE" id="PS50125">
    <property type="entry name" value="GUANYLATE_CYCLASE_2"/>
    <property type="match status" value="1"/>
</dbReference>
<sequence length="568" mass="62256">MTATSIIKAARKPLKRFFTVGRLRLVSGLVLMVFLTGHLLNHSLGLISLNAMEIGRVVFLDIWRSLPGTILLIAAIAVHMILVFAKMLSIHSYRRLPAREIIQIVMGFAIPPLILLHIVGTRVVHEIYGIDDSYAFVLFSLWVATPLQALLQSAALIFAWVHGCLGVHFWLRLKPWYSSAFPILYSLSLALPILALTGFINGANEVEDLFSDAAWRTAFFAEMNLPEGLVGWAYGIRDQGLRLMIVGLVLLGASRLFWIAHFKRKKLITVSYPDGKTVSAPPGITVLEASNLGNIPHASVCGGRGRCSTCRIRVIEGEMDLEPPSEREAAVLKRVGAVDGTRLACQVKPATDISVVPLLPAKSTPQQGFNQPGYLHGQEKEIAILFADLRSFTKFSEQKLPYDVVFVINQYFRHMGEAIEASGGHLDKFIGDGVMALFGLDDTPEIASQKALDAAMAMAAELEIMNSNLKSDLPSPLRIGIGLHLGQVIVGKMGYGNATSITAIGDAVNTASRLETMNKEFSSQLIFSSELAKRSGRDFSNIRSEEVMVRGREETIAIYVVEDAKIMT</sequence>
<dbReference type="Gene3D" id="3.30.70.1230">
    <property type="entry name" value="Nucleotide cyclase"/>
    <property type="match status" value="1"/>
</dbReference>
<dbReference type="PROSITE" id="PS51085">
    <property type="entry name" value="2FE2S_FER_2"/>
    <property type="match status" value="1"/>
</dbReference>
<proteinExistence type="predicted"/>
<evidence type="ECO:0000256" key="3">
    <source>
        <dbReference type="ARBA" id="ARBA00023136"/>
    </source>
</evidence>
<evidence type="ECO:0000259" key="5">
    <source>
        <dbReference type="PROSITE" id="PS50125"/>
    </source>
</evidence>
<dbReference type="InterPro" id="IPR050697">
    <property type="entry name" value="Adenylyl/Guanylyl_Cyclase_3/4"/>
</dbReference>
<dbReference type="CDD" id="cd00207">
    <property type="entry name" value="fer2"/>
    <property type="match status" value="1"/>
</dbReference>
<feature type="domain" description="2Fe-2S ferredoxin-type" evidence="6">
    <location>
        <begin position="266"/>
        <end position="361"/>
    </location>
</feature>
<feature type="transmembrane region" description="Helical" evidence="4">
    <location>
        <begin position="69"/>
        <end position="89"/>
    </location>
</feature>
<keyword evidence="3 4" id="KW-0472">Membrane</keyword>
<evidence type="ECO:0000256" key="1">
    <source>
        <dbReference type="ARBA" id="ARBA00004651"/>
    </source>
</evidence>
<evidence type="ECO:0000313" key="8">
    <source>
        <dbReference type="Proteomes" id="UP001056291"/>
    </source>
</evidence>
<name>A0ABY4W2W9_9PROT</name>
<dbReference type="Pfam" id="PF00111">
    <property type="entry name" value="Fer2"/>
    <property type="match status" value="1"/>
</dbReference>
<evidence type="ECO:0000256" key="4">
    <source>
        <dbReference type="SAM" id="Phobius"/>
    </source>
</evidence>
<evidence type="ECO:0000259" key="6">
    <source>
        <dbReference type="PROSITE" id="PS51085"/>
    </source>
</evidence>
<dbReference type="EMBL" id="CP098747">
    <property type="protein sequence ID" value="USG61156.1"/>
    <property type="molecule type" value="Genomic_DNA"/>
</dbReference>
<keyword evidence="8" id="KW-1185">Reference proteome</keyword>
<dbReference type="InterPro" id="IPR036010">
    <property type="entry name" value="2Fe-2S_ferredoxin-like_sf"/>
</dbReference>
<feature type="domain" description="Guanylate cyclase" evidence="5">
    <location>
        <begin position="383"/>
        <end position="515"/>
    </location>
</feature>
<dbReference type="Gene3D" id="3.10.20.30">
    <property type="match status" value="1"/>
</dbReference>
<reference evidence="7" key="1">
    <citation type="submission" date="2022-06" db="EMBL/GenBank/DDBJ databases">
        <title>Sneathiella actinostolidae sp. nov., isolated from a sea anemonein the Western Pacific Ocean.</title>
        <authorList>
            <person name="Wei M.J."/>
        </authorList>
    </citation>
    <scope>NUCLEOTIDE SEQUENCE</scope>
    <source>
        <strain evidence="7">PHK-P5</strain>
    </source>
</reference>
<comment type="subcellular location">
    <subcellularLocation>
        <location evidence="1">Cell membrane</location>
        <topology evidence="1">Multi-pass membrane protein</topology>
    </subcellularLocation>
</comment>
<dbReference type="Proteomes" id="UP001056291">
    <property type="component" value="Chromosome"/>
</dbReference>
<accession>A0ABY4W2W9</accession>
<dbReference type="InterPro" id="IPR012675">
    <property type="entry name" value="Beta-grasp_dom_sf"/>
</dbReference>